<dbReference type="EMBL" id="JAPDPJ010000062">
    <property type="protein sequence ID" value="MCW3788694.1"/>
    <property type="molecule type" value="Genomic_DNA"/>
</dbReference>
<keyword evidence="2" id="KW-0444">Lipid biosynthesis</keyword>
<sequence>MPLNKFSPIFYSKILLFGEYSILFDSNGLTIPYSHFNGRLTFINSDGYTDLEYAKQSNQQLLQYYEYLHSNYSSYIDTTKFKEDLNKGLYFESTIPEGYGLGSSGALVASVYHSYGLNKIKAKAGLSKEKTQQLKHLFSKLESYFHGKSSGIDPLICYINHPLFIKNQQEITSIGISRKNVEQDDAIFIINTKKTGKTAPLVDLFLKKCVNPKYMDRIKTELIPTTNHCVKSILNGDLPSFYKDLKKLSKFQLQYLKEMIPDEFIKHWENGLEKNDYILKLCGSGGGGYLLGFTRKYSKVKNSLVNKGLEVITVYQEL</sequence>
<keyword evidence="5 11" id="KW-0418">Kinase</keyword>
<dbReference type="PRINTS" id="PR00960">
    <property type="entry name" value="LMBPPROTEIN"/>
</dbReference>
<evidence type="ECO:0000256" key="3">
    <source>
        <dbReference type="ARBA" id="ARBA00022679"/>
    </source>
</evidence>
<dbReference type="PANTHER" id="PTHR43290:SF2">
    <property type="entry name" value="MEVALONATE KINASE"/>
    <property type="match status" value="1"/>
</dbReference>
<dbReference type="SUPFAM" id="SSF55060">
    <property type="entry name" value="GHMP Kinase, C-terminal domain"/>
    <property type="match status" value="1"/>
</dbReference>
<dbReference type="RefSeq" id="WP_301192251.1">
    <property type="nucleotide sequence ID" value="NZ_JAPDPJ010000062.1"/>
</dbReference>
<dbReference type="GO" id="GO:0008299">
    <property type="term" value="P:isoprenoid biosynthetic process"/>
    <property type="evidence" value="ECO:0007669"/>
    <property type="project" value="InterPro"/>
</dbReference>
<reference evidence="11" key="1">
    <citation type="submission" date="2022-10" db="EMBL/GenBank/DDBJ databases">
        <authorList>
            <person name="Yu W.X."/>
        </authorList>
    </citation>
    <scope>NUCLEOTIDE SEQUENCE</scope>
    <source>
        <strain evidence="11">AAT</strain>
    </source>
</reference>
<dbReference type="InterPro" id="IPR006204">
    <property type="entry name" value="GHMP_kinase_N_dom"/>
</dbReference>
<keyword evidence="3" id="KW-0808">Transferase</keyword>
<dbReference type="GO" id="GO:0005524">
    <property type="term" value="F:ATP binding"/>
    <property type="evidence" value="ECO:0007669"/>
    <property type="project" value="UniProtKB-KW"/>
</dbReference>
<dbReference type="SUPFAM" id="SSF54211">
    <property type="entry name" value="Ribosomal protein S5 domain 2-like"/>
    <property type="match status" value="1"/>
</dbReference>
<dbReference type="AlphaFoldDB" id="A0AAE3M8A2"/>
<evidence type="ECO:0000256" key="8">
    <source>
        <dbReference type="ARBA" id="ARBA00023098"/>
    </source>
</evidence>
<dbReference type="InterPro" id="IPR001174">
    <property type="entry name" value="HddA/FKP"/>
</dbReference>
<dbReference type="InterPro" id="IPR036554">
    <property type="entry name" value="GHMP_kinase_C_sf"/>
</dbReference>
<keyword evidence="1" id="KW-0963">Cytoplasm</keyword>
<dbReference type="GO" id="GO:0004496">
    <property type="term" value="F:mevalonate kinase activity"/>
    <property type="evidence" value="ECO:0007669"/>
    <property type="project" value="InterPro"/>
</dbReference>
<dbReference type="GO" id="GO:0005737">
    <property type="term" value="C:cytoplasm"/>
    <property type="evidence" value="ECO:0007669"/>
    <property type="project" value="InterPro"/>
</dbReference>
<evidence type="ECO:0000256" key="4">
    <source>
        <dbReference type="ARBA" id="ARBA00022741"/>
    </source>
</evidence>
<dbReference type="PANTHER" id="PTHR43290">
    <property type="entry name" value="MEVALONATE KINASE"/>
    <property type="match status" value="1"/>
</dbReference>
<keyword evidence="4" id="KW-0547">Nucleotide-binding</keyword>
<evidence type="ECO:0000256" key="7">
    <source>
        <dbReference type="ARBA" id="ARBA00022842"/>
    </source>
</evidence>
<gene>
    <name evidence="11" type="ORF">OM075_19650</name>
</gene>
<protein>
    <submittedName>
        <fullName evidence="11">Mevalonate kinase</fullName>
    </submittedName>
</protein>
<keyword evidence="12" id="KW-1185">Reference proteome</keyword>
<proteinExistence type="predicted"/>
<evidence type="ECO:0000313" key="11">
    <source>
        <dbReference type="EMBL" id="MCW3788694.1"/>
    </source>
</evidence>
<keyword evidence="7" id="KW-0460">Magnesium</keyword>
<comment type="pathway">
    <text evidence="9">Isoprenoid biosynthesis; isopentenyl diphosphate biosynthesis via mevalonate pathway; isopentenyl diphosphate from (R)-mevalonate: step 1/3.</text>
</comment>
<evidence type="ECO:0000256" key="2">
    <source>
        <dbReference type="ARBA" id="ARBA00022516"/>
    </source>
</evidence>
<dbReference type="InterPro" id="IPR014721">
    <property type="entry name" value="Ribsml_uS5_D2-typ_fold_subgr"/>
</dbReference>
<dbReference type="InterPro" id="IPR020568">
    <property type="entry name" value="Ribosomal_Su5_D2-typ_SF"/>
</dbReference>
<evidence type="ECO:0000256" key="6">
    <source>
        <dbReference type="ARBA" id="ARBA00022840"/>
    </source>
</evidence>
<comment type="caution">
    <text evidence="11">The sequence shown here is derived from an EMBL/GenBank/DDBJ whole genome shotgun (WGS) entry which is preliminary data.</text>
</comment>
<name>A0AAE3M8A2_9BACT</name>
<keyword evidence="8" id="KW-0443">Lipid metabolism</keyword>
<evidence type="ECO:0000259" key="10">
    <source>
        <dbReference type="Pfam" id="PF00288"/>
    </source>
</evidence>
<evidence type="ECO:0000256" key="1">
    <source>
        <dbReference type="ARBA" id="ARBA00022490"/>
    </source>
</evidence>
<organism evidence="11 12">
    <name type="scientific">Plebeiibacterium sediminum</name>
    <dbReference type="NCBI Taxonomy" id="2992112"/>
    <lineage>
        <taxon>Bacteria</taxon>
        <taxon>Pseudomonadati</taxon>
        <taxon>Bacteroidota</taxon>
        <taxon>Bacteroidia</taxon>
        <taxon>Marinilabiliales</taxon>
        <taxon>Marinilabiliaceae</taxon>
        <taxon>Plebeiibacterium</taxon>
    </lineage>
</organism>
<feature type="domain" description="GHMP kinase N-terminal" evidence="10">
    <location>
        <begin position="89"/>
        <end position="157"/>
    </location>
</feature>
<evidence type="ECO:0000256" key="9">
    <source>
        <dbReference type="ARBA" id="ARBA00029438"/>
    </source>
</evidence>
<dbReference type="Pfam" id="PF00288">
    <property type="entry name" value="GHMP_kinases_N"/>
    <property type="match status" value="1"/>
</dbReference>
<dbReference type="Gene3D" id="3.30.230.10">
    <property type="match status" value="1"/>
</dbReference>
<accession>A0AAE3M8A2</accession>
<dbReference type="Gene3D" id="3.30.70.890">
    <property type="entry name" value="GHMP kinase, C-terminal domain"/>
    <property type="match status" value="1"/>
</dbReference>
<evidence type="ECO:0000313" key="12">
    <source>
        <dbReference type="Proteomes" id="UP001209229"/>
    </source>
</evidence>
<evidence type="ECO:0000256" key="5">
    <source>
        <dbReference type="ARBA" id="ARBA00022777"/>
    </source>
</evidence>
<dbReference type="Proteomes" id="UP001209229">
    <property type="component" value="Unassembled WGS sequence"/>
</dbReference>
<keyword evidence="6" id="KW-0067">ATP-binding</keyword>
<dbReference type="InterPro" id="IPR006205">
    <property type="entry name" value="Mev_gal_kin"/>
</dbReference>